<evidence type="ECO:0000256" key="5">
    <source>
        <dbReference type="ARBA" id="ARBA00023136"/>
    </source>
</evidence>
<dbReference type="PROSITE" id="PS51257">
    <property type="entry name" value="PROKAR_LIPOPROTEIN"/>
    <property type="match status" value="1"/>
</dbReference>
<dbReference type="PANTHER" id="PTHR31123:SF1">
    <property type="entry name" value="ACCUMULATION OF DYADS PROTEIN 2-RELATED"/>
    <property type="match status" value="1"/>
</dbReference>
<dbReference type="Pfam" id="PF01184">
    <property type="entry name" value="Gpr1_Fun34_YaaH"/>
    <property type="match status" value="1"/>
</dbReference>
<dbReference type="RefSeq" id="WP_377916734.1">
    <property type="nucleotide sequence ID" value="NZ_JBHRZT010000067.1"/>
</dbReference>
<dbReference type="Proteomes" id="UP001595752">
    <property type="component" value="Unassembled WGS sequence"/>
</dbReference>
<comment type="subcellular location">
    <subcellularLocation>
        <location evidence="1">Membrane</location>
        <topology evidence="1">Multi-pass membrane protein</topology>
    </subcellularLocation>
</comment>
<evidence type="ECO:0000256" key="3">
    <source>
        <dbReference type="ARBA" id="ARBA00022692"/>
    </source>
</evidence>
<comment type="similarity">
    <text evidence="2">Belongs to the acetate uptake transporter (AceTr) (TC 2.A.96) family.</text>
</comment>
<dbReference type="PANTHER" id="PTHR31123">
    <property type="entry name" value="ACCUMULATION OF DYADS PROTEIN 2-RELATED"/>
    <property type="match status" value="1"/>
</dbReference>
<evidence type="ECO:0000313" key="8">
    <source>
        <dbReference type="Proteomes" id="UP001595752"/>
    </source>
</evidence>
<proteinExistence type="inferred from homology"/>
<evidence type="ECO:0000256" key="4">
    <source>
        <dbReference type="ARBA" id="ARBA00022989"/>
    </source>
</evidence>
<evidence type="ECO:0000256" key="1">
    <source>
        <dbReference type="ARBA" id="ARBA00004141"/>
    </source>
</evidence>
<keyword evidence="5 6" id="KW-0472">Membrane</keyword>
<evidence type="ECO:0000313" key="7">
    <source>
        <dbReference type="EMBL" id="MFC3884862.1"/>
    </source>
</evidence>
<keyword evidence="8" id="KW-1185">Reference proteome</keyword>
<evidence type="ECO:0000256" key="2">
    <source>
        <dbReference type="ARBA" id="ARBA00005587"/>
    </source>
</evidence>
<dbReference type="NCBIfam" id="NF038013">
    <property type="entry name" value="AceTr_1"/>
    <property type="match status" value="1"/>
</dbReference>
<dbReference type="InterPro" id="IPR051633">
    <property type="entry name" value="AceTr"/>
</dbReference>
<gene>
    <name evidence="7" type="ORF">ACFOU2_15870</name>
</gene>
<dbReference type="EMBL" id="JBHRZT010000067">
    <property type="protein sequence ID" value="MFC3884862.1"/>
    <property type="molecule type" value="Genomic_DNA"/>
</dbReference>
<dbReference type="InterPro" id="IPR000791">
    <property type="entry name" value="Gpr1/Fun34/SatP-like"/>
</dbReference>
<sequence>MSEKNITIADPGPLGLAAFALTTFVLSCVNAHLVPASVADVFLTLGLFYGGLAQLLAGMWEFKKDNTFGATAFTSYGAFWIALSSMVYLQLNGVLSFGADKNIAVGLFLVAWTIFTFYMWIGTFRLNLALNLVFSLLLATFILLDLTEFKIISGPAAGYVGIATAFAAWYASAAGILNPLYGRDILPVGPFKAKIQQTQRVEKSA</sequence>
<feature type="transmembrane region" description="Helical" evidence="6">
    <location>
        <begin position="103"/>
        <end position="121"/>
    </location>
</feature>
<keyword evidence="4 6" id="KW-1133">Transmembrane helix</keyword>
<feature type="transmembrane region" description="Helical" evidence="6">
    <location>
        <begin position="72"/>
        <end position="91"/>
    </location>
</feature>
<evidence type="ECO:0000256" key="6">
    <source>
        <dbReference type="SAM" id="Phobius"/>
    </source>
</evidence>
<reference evidence="8" key="1">
    <citation type="journal article" date="2019" name="Int. J. Syst. Evol. Microbiol.">
        <title>The Global Catalogue of Microorganisms (GCM) 10K type strain sequencing project: providing services to taxonomists for standard genome sequencing and annotation.</title>
        <authorList>
            <consortium name="The Broad Institute Genomics Platform"/>
            <consortium name="The Broad Institute Genome Sequencing Center for Infectious Disease"/>
            <person name="Wu L."/>
            <person name="Ma J."/>
        </authorList>
    </citation>
    <scope>NUCLEOTIDE SEQUENCE [LARGE SCALE GENOMIC DNA]</scope>
    <source>
        <strain evidence="8">CCUG 61889</strain>
    </source>
</reference>
<organism evidence="7 8">
    <name type="scientific">Bacillus songklensis</name>
    <dbReference type="NCBI Taxonomy" id="1069116"/>
    <lineage>
        <taxon>Bacteria</taxon>
        <taxon>Bacillati</taxon>
        <taxon>Bacillota</taxon>
        <taxon>Bacilli</taxon>
        <taxon>Bacillales</taxon>
        <taxon>Bacillaceae</taxon>
        <taxon>Bacillus</taxon>
    </lineage>
</organism>
<feature type="transmembrane region" description="Helical" evidence="6">
    <location>
        <begin position="41"/>
        <end position="60"/>
    </location>
</feature>
<name>A0ABV8B6Q6_9BACI</name>
<feature type="transmembrane region" description="Helical" evidence="6">
    <location>
        <begin position="156"/>
        <end position="177"/>
    </location>
</feature>
<protein>
    <submittedName>
        <fullName evidence="7">Acetate uptake transporter</fullName>
    </submittedName>
</protein>
<comment type="caution">
    <text evidence="7">The sequence shown here is derived from an EMBL/GenBank/DDBJ whole genome shotgun (WGS) entry which is preliminary data.</text>
</comment>
<accession>A0ABV8B6Q6</accession>
<feature type="transmembrane region" description="Helical" evidence="6">
    <location>
        <begin position="128"/>
        <end position="144"/>
    </location>
</feature>
<keyword evidence="3 6" id="KW-0812">Transmembrane</keyword>